<dbReference type="EMBL" id="CP032698">
    <property type="protein sequence ID" value="AYG85046.1"/>
    <property type="molecule type" value="Genomic_DNA"/>
</dbReference>
<keyword evidence="2" id="KW-1185">Reference proteome</keyword>
<name>A0A387HMA1_9ACTN</name>
<dbReference type="Proteomes" id="UP000271554">
    <property type="component" value="Chromosome"/>
</dbReference>
<evidence type="ECO:0000313" key="2">
    <source>
        <dbReference type="Proteomes" id="UP000271554"/>
    </source>
</evidence>
<protein>
    <submittedName>
        <fullName evidence="1">Uncharacterized protein</fullName>
    </submittedName>
</protein>
<reference evidence="1 2" key="1">
    <citation type="submission" date="2018-10" db="EMBL/GenBank/DDBJ databases">
        <title>Relationship between Morphology and Antimicrobial Activity in Streptomyces.</title>
        <authorList>
            <person name="Kang H.J."/>
            <person name="Kim S.B."/>
        </authorList>
    </citation>
    <scope>NUCLEOTIDE SEQUENCE [LARGE SCALE GENOMIC DNA]</scope>
    <source>
        <strain evidence="1 2">BH38</strain>
    </source>
</reference>
<sequence>MSVVAPTLSRLNIDGLEWQADRIEGVPPRLVDSLLEHGHVDLVARAAAERGDWFCAQGAVRALQAVGEVDRAWAVMKPWGFVEPYLPVGE</sequence>
<dbReference type="KEGG" id="shun:DWB77_07262"/>
<accession>A0A387HMA1</accession>
<dbReference type="AlphaFoldDB" id="A0A387HMA1"/>
<organism evidence="1 2">
    <name type="scientific">Streptomyces hundungensis</name>
    <dbReference type="NCBI Taxonomy" id="1077946"/>
    <lineage>
        <taxon>Bacteria</taxon>
        <taxon>Bacillati</taxon>
        <taxon>Actinomycetota</taxon>
        <taxon>Actinomycetes</taxon>
        <taxon>Kitasatosporales</taxon>
        <taxon>Streptomycetaceae</taxon>
        <taxon>Streptomyces</taxon>
    </lineage>
</organism>
<proteinExistence type="predicted"/>
<evidence type="ECO:0000313" key="1">
    <source>
        <dbReference type="EMBL" id="AYG85046.1"/>
    </source>
</evidence>
<gene>
    <name evidence="1" type="ORF">DWB77_07262</name>
</gene>